<dbReference type="Proteomes" id="UP000564964">
    <property type="component" value="Unassembled WGS sequence"/>
</dbReference>
<evidence type="ECO:0000313" key="1">
    <source>
        <dbReference type="EMBL" id="HIH17145.1"/>
    </source>
</evidence>
<dbReference type="EMBL" id="DUGH01000170">
    <property type="protein sequence ID" value="HIH17145.1"/>
    <property type="molecule type" value="Genomic_DNA"/>
</dbReference>
<accession>A0A7J4JLG6</accession>
<protein>
    <submittedName>
        <fullName evidence="1">Uncharacterized protein</fullName>
    </submittedName>
</protein>
<reference evidence="1" key="1">
    <citation type="journal article" date="2020" name="bioRxiv">
        <title>A rank-normalized archaeal taxonomy based on genome phylogeny resolves widespread incomplete and uneven classifications.</title>
        <authorList>
            <person name="Rinke C."/>
            <person name="Chuvochina M."/>
            <person name="Mussig A.J."/>
            <person name="Chaumeil P.-A."/>
            <person name="Waite D.W."/>
            <person name="Whitman W.B."/>
            <person name="Parks D.H."/>
            <person name="Hugenholtz P."/>
        </authorList>
    </citation>
    <scope>NUCLEOTIDE SEQUENCE</scope>
    <source>
        <strain evidence="1">UBA10219</strain>
    </source>
</reference>
<comment type="caution">
    <text evidence="1">The sequence shown here is derived from an EMBL/GenBank/DDBJ whole genome shotgun (WGS) entry which is preliminary data.</text>
</comment>
<reference evidence="2" key="3">
    <citation type="submission" date="2021-05" db="EMBL/GenBank/DDBJ databases">
        <title>Protein family content uncovers lineage relationships and bacterial pathway maintenance mechanisms in DPANN archaea.</title>
        <authorList>
            <person name="Castelle C.J."/>
            <person name="Meheust R."/>
            <person name="Jaffe A.L."/>
            <person name="Seitz K."/>
            <person name="Gong X."/>
            <person name="Baker B.J."/>
            <person name="Banfield J.F."/>
        </authorList>
    </citation>
    <scope>NUCLEOTIDE SEQUENCE</scope>
    <source>
        <strain evidence="2">RIFCSPLOWO2_01_FULL_58_19</strain>
    </source>
</reference>
<dbReference type="EMBL" id="JAGVWE010000002">
    <property type="protein sequence ID" value="MBS3062485.1"/>
    <property type="molecule type" value="Genomic_DNA"/>
</dbReference>
<dbReference type="AlphaFoldDB" id="A0A7J4JLG6"/>
<dbReference type="Proteomes" id="UP000678237">
    <property type="component" value="Unassembled WGS sequence"/>
</dbReference>
<evidence type="ECO:0000313" key="2">
    <source>
        <dbReference type="EMBL" id="MBS3062485.1"/>
    </source>
</evidence>
<sequence>MNTTSERGLLFSTDLLLAVVILLLTSLAGLAFLSSLALHSASALPAYRLQRQGLFFLDALVKNDASQSFPGLAAFDSGLHRVTPNFLSPAPTAPELQGFPLLQSLRLVPFNGPETQWADKPLTGPANQASTTCYSFERLVLVGKEKALLIGVFCDG</sequence>
<organism evidence="1 3">
    <name type="scientific">Candidatus Iainarchaeum sp</name>
    <dbReference type="NCBI Taxonomy" id="3101447"/>
    <lineage>
        <taxon>Archaea</taxon>
        <taxon>Candidatus Iainarchaeota</taxon>
        <taxon>Candidatus Iainarchaeia</taxon>
        <taxon>Candidatus Iainarchaeales</taxon>
        <taxon>Candidatus Iainarchaeaceae</taxon>
        <taxon>Candidatus Iainarchaeum</taxon>
    </lineage>
</organism>
<reference evidence="2" key="2">
    <citation type="submission" date="2021-03" db="EMBL/GenBank/DDBJ databases">
        <authorList>
            <person name="Jaffe A."/>
        </authorList>
    </citation>
    <scope>NUCLEOTIDE SEQUENCE</scope>
    <source>
        <strain evidence="2">RIFCSPLOWO2_01_FULL_58_19</strain>
    </source>
</reference>
<gene>
    <name evidence="1" type="ORF">HA252_07110</name>
    <name evidence="2" type="ORF">J4203_01305</name>
</gene>
<proteinExistence type="predicted"/>
<evidence type="ECO:0000313" key="3">
    <source>
        <dbReference type="Proteomes" id="UP000564964"/>
    </source>
</evidence>
<name>A0A7J4JLG6_9ARCH</name>